<reference evidence="3" key="1">
    <citation type="submission" date="2022-07" db="EMBL/GenBank/DDBJ databases">
        <title>Genome Sequence of Agrocybe chaxingu.</title>
        <authorList>
            <person name="Buettner E."/>
        </authorList>
    </citation>
    <scope>NUCLEOTIDE SEQUENCE</scope>
    <source>
        <strain evidence="3">MP-N11</strain>
    </source>
</reference>
<gene>
    <name evidence="3" type="ORF">NLJ89_g6338</name>
</gene>
<accession>A0A9W8JYT9</accession>
<keyword evidence="4" id="KW-1185">Reference proteome</keyword>
<name>A0A9W8JYT9_9AGAR</name>
<dbReference type="InterPro" id="IPR040554">
    <property type="entry name" value="KPWE_PEX14_dom"/>
</dbReference>
<dbReference type="OrthoDB" id="9936937at2759"/>
<dbReference type="Proteomes" id="UP001148786">
    <property type="component" value="Unassembled WGS sequence"/>
</dbReference>
<feature type="domain" description="Peroxisomal membrane protein PEX14-like KPWE" evidence="2">
    <location>
        <begin position="47"/>
        <end position="92"/>
    </location>
</feature>
<dbReference type="AlphaFoldDB" id="A0A9W8JYT9"/>
<feature type="region of interest" description="Disordered" evidence="1">
    <location>
        <begin position="74"/>
        <end position="98"/>
    </location>
</feature>
<dbReference type="EMBL" id="JANKHO010000666">
    <property type="protein sequence ID" value="KAJ3507369.1"/>
    <property type="molecule type" value="Genomic_DNA"/>
</dbReference>
<evidence type="ECO:0000313" key="3">
    <source>
        <dbReference type="EMBL" id="KAJ3507369.1"/>
    </source>
</evidence>
<organism evidence="3 4">
    <name type="scientific">Agrocybe chaxingu</name>
    <dbReference type="NCBI Taxonomy" id="84603"/>
    <lineage>
        <taxon>Eukaryota</taxon>
        <taxon>Fungi</taxon>
        <taxon>Dikarya</taxon>
        <taxon>Basidiomycota</taxon>
        <taxon>Agaricomycotina</taxon>
        <taxon>Agaricomycetes</taxon>
        <taxon>Agaricomycetidae</taxon>
        <taxon>Agaricales</taxon>
        <taxon>Agaricineae</taxon>
        <taxon>Strophariaceae</taxon>
        <taxon>Agrocybe</taxon>
    </lineage>
</organism>
<proteinExistence type="predicted"/>
<protein>
    <recommendedName>
        <fullName evidence="2">Peroxisomal membrane protein PEX14-like KPWE domain-containing protein</fullName>
    </recommendedName>
</protein>
<evidence type="ECO:0000256" key="1">
    <source>
        <dbReference type="SAM" id="MobiDB-lite"/>
    </source>
</evidence>
<evidence type="ECO:0000313" key="4">
    <source>
        <dbReference type="Proteomes" id="UP001148786"/>
    </source>
</evidence>
<comment type="caution">
    <text evidence="3">The sequence shown here is derived from an EMBL/GenBank/DDBJ whole genome shotgun (WGS) entry which is preliminary data.</text>
</comment>
<sequence>MPDRTSVYSITVDEAREYEQSRGSVASASATSTTNAPVEVDEETRILTFAELKELIESGKVDQIPNNKVIPEAINEAPPSQSTVGVRKKPWELADSQS</sequence>
<evidence type="ECO:0000259" key="2">
    <source>
        <dbReference type="Pfam" id="PF17733"/>
    </source>
</evidence>
<feature type="region of interest" description="Disordered" evidence="1">
    <location>
        <begin position="18"/>
        <end position="40"/>
    </location>
</feature>
<dbReference type="Pfam" id="PF17733">
    <property type="entry name" value="KPWE_dom"/>
    <property type="match status" value="1"/>
</dbReference>